<dbReference type="AlphaFoldDB" id="A0A1E3IMC6"/>
<reference evidence="1 2" key="1">
    <citation type="submission" date="2016-06" db="EMBL/GenBank/DDBJ databases">
        <title>Evolution of pathogenesis and genome organization in the Tremellales.</title>
        <authorList>
            <person name="Cuomo C."/>
            <person name="Litvintseva A."/>
            <person name="Heitman J."/>
            <person name="Chen Y."/>
            <person name="Sun S."/>
            <person name="Springer D."/>
            <person name="Dromer F."/>
            <person name="Young S."/>
            <person name="Zeng Q."/>
            <person name="Chapman S."/>
            <person name="Gujja S."/>
            <person name="Saif S."/>
            <person name="Birren B."/>
        </authorList>
    </citation>
    <scope>NUCLEOTIDE SEQUENCE [LARGE SCALE GENOMIC DNA]</scope>
    <source>
        <strain evidence="1 2">CBS 7118</strain>
    </source>
</reference>
<comment type="caution">
    <text evidence="1">The sequence shown here is derived from an EMBL/GenBank/DDBJ whole genome shotgun (WGS) entry which is preliminary data.</text>
</comment>
<dbReference type="GeneID" id="30195660"/>
<dbReference type="Proteomes" id="UP000094819">
    <property type="component" value="Unassembled WGS sequence"/>
</dbReference>
<accession>A0A1E3IMC6</accession>
<sequence>MPLHIGITSLAPPNADIQAAIFGHLSAITHKPTLFALILLSRHYYSEFLPKLYHDVILDATNVELFLWPVLSGDDQSGIAELLSCDLSVIKRGRGVRAGSSIHDLYQPVFHFFLSYIETTIPPEVTHPYHDSGRYPCPTRLARGYGSL</sequence>
<gene>
    <name evidence="1" type="ORF">L198_06448</name>
</gene>
<evidence type="ECO:0000313" key="2">
    <source>
        <dbReference type="Proteomes" id="UP000094819"/>
    </source>
</evidence>
<proteinExistence type="predicted"/>
<name>A0A1E3IMC6_9TREE</name>
<keyword evidence="2" id="KW-1185">Reference proteome</keyword>
<dbReference type="OrthoDB" id="10549391at2759"/>
<protein>
    <submittedName>
        <fullName evidence="1">Uncharacterized protein</fullName>
    </submittedName>
</protein>
<evidence type="ECO:0000313" key="1">
    <source>
        <dbReference type="EMBL" id="ODN89754.1"/>
    </source>
</evidence>
<dbReference type="EMBL" id="AWGH01000022">
    <property type="protein sequence ID" value="ODN89754.1"/>
    <property type="molecule type" value="Genomic_DNA"/>
</dbReference>
<organism evidence="1 2">
    <name type="scientific">Cryptococcus wingfieldii CBS 7118</name>
    <dbReference type="NCBI Taxonomy" id="1295528"/>
    <lineage>
        <taxon>Eukaryota</taxon>
        <taxon>Fungi</taxon>
        <taxon>Dikarya</taxon>
        <taxon>Basidiomycota</taxon>
        <taxon>Agaricomycotina</taxon>
        <taxon>Tremellomycetes</taxon>
        <taxon>Tremellales</taxon>
        <taxon>Cryptococcaceae</taxon>
        <taxon>Cryptococcus</taxon>
    </lineage>
</organism>
<dbReference type="RefSeq" id="XP_019029663.1">
    <property type="nucleotide sequence ID" value="XM_019178507.1"/>
</dbReference>